<feature type="region of interest" description="Disordered" evidence="1">
    <location>
        <begin position="354"/>
        <end position="428"/>
    </location>
</feature>
<evidence type="ECO:0000313" key="3">
    <source>
        <dbReference type="Proteomes" id="UP000192257"/>
    </source>
</evidence>
<name>A0A1X0NGT8_9TRYP</name>
<accession>A0A1X0NGT8</accession>
<feature type="region of interest" description="Disordered" evidence="1">
    <location>
        <begin position="778"/>
        <end position="801"/>
    </location>
</feature>
<evidence type="ECO:0000313" key="2">
    <source>
        <dbReference type="EMBL" id="ORC82989.1"/>
    </source>
</evidence>
<feature type="compositionally biased region" description="Low complexity" evidence="1">
    <location>
        <begin position="780"/>
        <end position="791"/>
    </location>
</feature>
<sequence length="878" mass="95795">MPSLLTLRELDVDEKGDQALLERFEKCRHDVIRVSSCAILHDCIAVMTKGGFVELINIKTGAFRVFLTHLGSTPLDALLRCFSLVPAFYAALGRHYLLYSIAYSNELLLADMENGTVEILATFHSRPSVVFSDGDHIACGEGCGQVALWRVQKDVSDTTLMWRQSVFSDTVMCITMQREYVLCSSADYRCYVLSLASGEVIAALRHEMAPAVALQPVLGSPTGYGFIALCLPSVMSIYSPPLSPVKLVEKKEILLDSAATCSTTTDWNSVGVLRLDVQISCVSCGGGFMACGTASGVVILLSIDTTSGKMVERVRFDVCFSVVGIQLFANGTMVVVTTAGDVWKWAVAELLPQEEEEGCGDEASDDIPQPNIQTPAAVPKTSPNDGDNAADEAEIVVLIDDDDDDDNNKDDKDDDTSSRLYSTSSSHHFIHPQHDDAVLYDQVKETTVSVTERESAPLLDPYFMTDKKINDPTTMTTTNNNNNIDLNVVALEGCDDDGNDDPTTSTAIAGASLSAAFRDTADGSCSERSLPPSSISVMGCTTGAAETLRSVSFPPRRLPPDSIPSSPRPPLHPTHLSVSASTPAARAAAAGVAGTTRRETTEPLQGETVATMMKNNNKGNNKNKLMTARGVTSSLSPQALQRVLRGAELGPPAVITGLRAGTRMDPRKARHIVENSHSVESGSEIEGLQQMPLPESQSTKMLVDHRQALEEAKFNYAKYAEENSLKLEALKYRYPVKLPTYGLHARVFTSTDARIQDRPHDSVDKPGKGDVLKIQEGKQQRQQQQEQQQGQQRRRSQSPVIDDLMDATFQKFARRKDAALEEERRRNGPDIRRHLCDSLLFSSLDPNDTVLFQEFRVQPGVPDTLLLPMPLPPTPSVF</sequence>
<gene>
    <name evidence="2" type="ORF">TM35_000791150</name>
</gene>
<protein>
    <submittedName>
        <fullName evidence="2">Putative suppressive immunomodulating factor</fullName>
    </submittedName>
</protein>
<reference evidence="2 3" key="1">
    <citation type="submission" date="2017-03" db="EMBL/GenBank/DDBJ databases">
        <title>An alternative strategy for trypanosome survival in the mammalian bloodstream revealed through genome and transcriptome analysis of the ubiquitous bovine parasite Trypanosoma (Megatrypanum) theileri.</title>
        <authorList>
            <person name="Kelly S."/>
            <person name="Ivens A."/>
            <person name="Mott A."/>
            <person name="O'Neill E."/>
            <person name="Emms D."/>
            <person name="Macleod O."/>
            <person name="Voorheis P."/>
            <person name="Matthews J."/>
            <person name="Matthews K."/>
            <person name="Carrington M."/>
        </authorList>
    </citation>
    <scope>NUCLEOTIDE SEQUENCE [LARGE SCALE GENOMIC DNA]</scope>
    <source>
        <strain evidence="2">Edinburgh</strain>
    </source>
</reference>
<dbReference type="OrthoDB" id="272253at2759"/>
<evidence type="ECO:0000256" key="1">
    <source>
        <dbReference type="SAM" id="MobiDB-lite"/>
    </source>
</evidence>
<dbReference type="Proteomes" id="UP000192257">
    <property type="component" value="Unassembled WGS sequence"/>
</dbReference>
<dbReference type="AlphaFoldDB" id="A0A1X0NGT8"/>
<organism evidence="2 3">
    <name type="scientific">Trypanosoma theileri</name>
    <dbReference type="NCBI Taxonomy" id="67003"/>
    <lineage>
        <taxon>Eukaryota</taxon>
        <taxon>Discoba</taxon>
        <taxon>Euglenozoa</taxon>
        <taxon>Kinetoplastea</taxon>
        <taxon>Metakinetoplastina</taxon>
        <taxon>Trypanosomatida</taxon>
        <taxon>Trypanosomatidae</taxon>
        <taxon>Trypanosoma</taxon>
    </lineage>
</organism>
<comment type="caution">
    <text evidence="2">The sequence shown here is derived from an EMBL/GenBank/DDBJ whole genome shotgun (WGS) entry which is preliminary data.</text>
</comment>
<dbReference type="RefSeq" id="XP_028877356.1">
    <property type="nucleotide sequence ID" value="XM_029031362.1"/>
</dbReference>
<dbReference type="SUPFAM" id="SSF50978">
    <property type="entry name" value="WD40 repeat-like"/>
    <property type="match status" value="1"/>
</dbReference>
<keyword evidence="3" id="KW-1185">Reference proteome</keyword>
<feature type="compositionally biased region" description="Acidic residues" evidence="1">
    <location>
        <begin position="388"/>
        <end position="408"/>
    </location>
</feature>
<dbReference type="InterPro" id="IPR015943">
    <property type="entry name" value="WD40/YVTN_repeat-like_dom_sf"/>
</dbReference>
<dbReference type="EMBL" id="NBCO01000079">
    <property type="protein sequence ID" value="ORC82989.1"/>
    <property type="molecule type" value="Genomic_DNA"/>
</dbReference>
<proteinExistence type="predicted"/>
<feature type="compositionally biased region" description="Low complexity" evidence="1">
    <location>
        <begin position="577"/>
        <end position="595"/>
    </location>
</feature>
<feature type="compositionally biased region" description="Acidic residues" evidence="1">
    <location>
        <begin position="354"/>
        <end position="365"/>
    </location>
</feature>
<feature type="region of interest" description="Disordered" evidence="1">
    <location>
        <begin position="551"/>
        <end position="605"/>
    </location>
</feature>
<dbReference type="GeneID" id="39991142"/>
<dbReference type="Gene3D" id="2.130.10.10">
    <property type="entry name" value="YVTN repeat-like/Quinoprotein amine dehydrogenase"/>
    <property type="match status" value="1"/>
</dbReference>
<dbReference type="InterPro" id="IPR036322">
    <property type="entry name" value="WD40_repeat_dom_sf"/>
</dbReference>
<dbReference type="VEuPathDB" id="TriTrypDB:TM35_000791150"/>